<evidence type="ECO:0000256" key="3">
    <source>
        <dbReference type="ARBA" id="ARBA00022692"/>
    </source>
</evidence>
<comment type="subcellular location">
    <subcellularLocation>
        <location evidence="1">Cell membrane</location>
        <topology evidence="1">Multi-pass membrane protein</topology>
    </subcellularLocation>
</comment>
<accession>A0ABX1QXV0</accession>
<organism evidence="9 10">
    <name type="scientific">Alteromonas ponticola</name>
    <dbReference type="NCBI Taxonomy" id="2720613"/>
    <lineage>
        <taxon>Bacteria</taxon>
        <taxon>Pseudomonadati</taxon>
        <taxon>Pseudomonadota</taxon>
        <taxon>Gammaproteobacteria</taxon>
        <taxon>Alteromonadales</taxon>
        <taxon>Alteromonadaceae</taxon>
        <taxon>Alteromonas/Salinimonas group</taxon>
        <taxon>Alteromonas</taxon>
    </lineage>
</organism>
<feature type="transmembrane region" description="Helical" evidence="7">
    <location>
        <begin position="489"/>
        <end position="512"/>
    </location>
</feature>
<evidence type="ECO:0000256" key="7">
    <source>
        <dbReference type="SAM" id="Phobius"/>
    </source>
</evidence>
<comment type="caution">
    <text evidence="9">The sequence shown here is derived from an EMBL/GenBank/DDBJ whole genome shotgun (WGS) entry which is preliminary data.</text>
</comment>
<dbReference type="InterPro" id="IPR050445">
    <property type="entry name" value="Bact_polysacc_biosynth/exp"/>
</dbReference>
<evidence type="ECO:0000256" key="6">
    <source>
        <dbReference type="SAM" id="Coils"/>
    </source>
</evidence>
<reference evidence="9 10" key="1">
    <citation type="submission" date="2020-03" db="EMBL/GenBank/DDBJ databases">
        <title>Alteromonas ponticola sp. nov., isolated from seawater.</title>
        <authorList>
            <person name="Yoon J.-H."/>
            <person name="Kim Y.-O."/>
        </authorList>
    </citation>
    <scope>NUCLEOTIDE SEQUENCE [LARGE SCALE GENOMIC DNA]</scope>
    <source>
        <strain evidence="9 10">MYP5</strain>
    </source>
</reference>
<keyword evidence="2" id="KW-1003">Cell membrane</keyword>
<dbReference type="InterPro" id="IPR003856">
    <property type="entry name" value="LPS_length_determ_N"/>
</dbReference>
<feature type="coiled-coil region" evidence="6">
    <location>
        <begin position="171"/>
        <end position="352"/>
    </location>
</feature>
<dbReference type="SUPFAM" id="SSF57997">
    <property type="entry name" value="Tropomyosin"/>
    <property type="match status" value="1"/>
</dbReference>
<dbReference type="Pfam" id="PF02706">
    <property type="entry name" value="Wzz"/>
    <property type="match status" value="1"/>
</dbReference>
<evidence type="ECO:0000256" key="5">
    <source>
        <dbReference type="ARBA" id="ARBA00023136"/>
    </source>
</evidence>
<feature type="domain" description="Polysaccharide chain length determinant N-terminal" evidence="8">
    <location>
        <begin position="11"/>
        <end position="97"/>
    </location>
</feature>
<dbReference type="PANTHER" id="PTHR32309">
    <property type="entry name" value="TYROSINE-PROTEIN KINASE"/>
    <property type="match status" value="1"/>
</dbReference>
<keyword evidence="10" id="KW-1185">Reference proteome</keyword>
<name>A0ABX1QXV0_9ALTE</name>
<sequence length="520" mass="58584">MQDLQPSINQLLDFLKGIWIKKRIIIICSWIICPLGFLYVASLPNQYQSNATVYVDTGSPLRPILQDIALQSDPREEIQMMAQTLLSRSNLETIARESDLDITARTDRQFNDLIDNLSDAITLESTTKDNIFTINYQHRNPNVAQRVVQETLELFVEGSLGNNRRDTDTAGRFLDEQIADYETRLSDAEQRLADFKRKYSDVLPLQGTFYNSLQAYKNELENTQLEIAQTQQQIDTVKSQISSKVSDSFGVRSEGEIGLQTRYDDRIKALEDQLDNLTLRFTDQHPDVIETKALLAQLEQSRDEELQQFLEEQGLASGQPVGELNSQLALEVSRLQSNIASLRVKEKSLESKITSLDSKVDLVPQIEAELASLNRDYGITKKRYEELLSRRESADLSRRAEVSAEEFQFRIIEPPLIPNEPAGPNRIILYSLVLLVGFGVGVAIAFLISQLAPVLVRANQLSDITEYPVWGVVSHLQADSILQRNRSHLVVFGASSGVIVLMYGFLVSAEILNIQLPGVL</sequence>
<gene>
    <name evidence="9" type="ORF">HCJ96_03445</name>
</gene>
<keyword evidence="4 7" id="KW-1133">Transmembrane helix</keyword>
<dbReference type="NCBIfam" id="TIGR03007">
    <property type="entry name" value="pepcterm_ChnLen"/>
    <property type="match status" value="1"/>
</dbReference>
<evidence type="ECO:0000313" key="9">
    <source>
        <dbReference type="EMBL" id="NMH59074.1"/>
    </source>
</evidence>
<dbReference type="EMBL" id="JAATNW010000002">
    <property type="protein sequence ID" value="NMH59074.1"/>
    <property type="molecule type" value="Genomic_DNA"/>
</dbReference>
<evidence type="ECO:0000313" key="10">
    <source>
        <dbReference type="Proteomes" id="UP000709336"/>
    </source>
</evidence>
<dbReference type="RefSeq" id="WP_169209652.1">
    <property type="nucleotide sequence ID" value="NZ_JAATNW010000002.1"/>
</dbReference>
<dbReference type="PANTHER" id="PTHR32309:SF13">
    <property type="entry name" value="FERRIC ENTEROBACTIN TRANSPORT PROTEIN FEPE"/>
    <property type="match status" value="1"/>
</dbReference>
<keyword evidence="3 7" id="KW-0812">Transmembrane</keyword>
<evidence type="ECO:0000256" key="4">
    <source>
        <dbReference type="ARBA" id="ARBA00022989"/>
    </source>
</evidence>
<feature type="transmembrane region" description="Helical" evidence="7">
    <location>
        <begin position="24"/>
        <end position="42"/>
    </location>
</feature>
<evidence type="ECO:0000256" key="1">
    <source>
        <dbReference type="ARBA" id="ARBA00004651"/>
    </source>
</evidence>
<evidence type="ECO:0000259" key="8">
    <source>
        <dbReference type="Pfam" id="PF02706"/>
    </source>
</evidence>
<keyword evidence="6" id="KW-0175">Coiled coil</keyword>
<protein>
    <submittedName>
        <fullName evidence="9">Chain-length determining protein</fullName>
    </submittedName>
</protein>
<feature type="transmembrane region" description="Helical" evidence="7">
    <location>
        <begin position="427"/>
        <end position="448"/>
    </location>
</feature>
<proteinExistence type="predicted"/>
<dbReference type="InterPro" id="IPR014345">
    <property type="entry name" value="XrtA_polysacc_chain"/>
</dbReference>
<keyword evidence="5 7" id="KW-0472">Membrane</keyword>
<evidence type="ECO:0000256" key="2">
    <source>
        <dbReference type="ARBA" id="ARBA00022475"/>
    </source>
</evidence>
<dbReference type="Proteomes" id="UP000709336">
    <property type="component" value="Unassembled WGS sequence"/>
</dbReference>